<comment type="caution">
    <text evidence="2">The sequence shown here is derived from an EMBL/GenBank/DDBJ whole genome shotgun (WGS) entry which is preliminary data.</text>
</comment>
<keyword evidence="3" id="KW-1185">Reference proteome</keyword>
<sequence length="72" mass="7479">MRSARSAASSTKGQASRRPGSTAINSWRASTSGETAVVRGAPVEVAQGERRAEDQPDARDLAPVEALESLLG</sequence>
<evidence type="ECO:0000256" key="1">
    <source>
        <dbReference type="SAM" id="MobiDB-lite"/>
    </source>
</evidence>
<dbReference type="Proteomes" id="UP001500506">
    <property type="component" value="Unassembled WGS sequence"/>
</dbReference>
<organism evidence="2 3">
    <name type="scientific">Agromyces humatus</name>
    <dbReference type="NCBI Taxonomy" id="279573"/>
    <lineage>
        <taxon>Bacteria</taxon>
        <taxon>Bacillati</taxon>
        <taxon>Actinomycetota</taxon>
        <taxon>Actinomycetes</taxon>
        <taxon>Micrococcales</taxon>
        <taxon>Microbacteriaceae</taxon>
        <taxon>Agromyces</taxon>
    </lineage>
</organism>
<reference evidence="3" key="1">
    <citation type="journal article" date="2019" name="Int. J. Syst. Evol. Microbiol.">
        <title>The Global Catalogue of Microorganisms (GCM) 10K type strain sequencing project: providing services to taxonomists for standard genome sequencing and annotation.</title>
        <authorList>
            <consortium name="The Broad Institute Genomics Platform"/>
            <consortium name="The Broad Institute Genome Sequencing Center for Infectious Disease"/>
            <person name="Wu L."/>
            <person name="Ma J."/>
        </authorList>
    </citation>
    <scope>NUCLEOTIDE SEQUENCE [LARGE SCALE GENOMIC DNA]</scope>
    <source>
        <strain evidence="3">JCM 14319</strain>
    </source>
</reference>
<accession>A0ABP4WSA3</accession>
<evidence type="ECO:0000313" key="3">
    <source>
        <dbReference type="Proteomes" id="UP001500506"/>
    </source>
</evidence>
<proteinExistence type="predicted"/>
<name>A0ABP4WSA3_9MICO</name>
<dbReference type="EMBL" id="BAAANH010000002">
    <property type="protein sequence ID" value="GAA1756443.1"/>
    <property type="molecule type" value="Genomic_DNA"/>
</dbReference>
<feature type="compositionally biased region" description="Polar residues" evidence="1">
    <location>
        <begin position="22"/>
        <end position="34"/>
    </location>
</feature>
<feature type="compositionally biased region" description="Basic and acidic residues" evidence="1">
    <location>
        <begin position="47"/>
        <end position="62"/>
    </location>
</feature>
<feature type="region of interest" description="Disordered" evidence="1">
    <location>
        <begin position="1"/>
        <end position="72"/>
    </location>
</feature>
<protein>
    <submittedName>
        <fullName evidence="2">Uncharacterized protein</fullName>
    </submittedName>
</protein>
<evidence type="ECO:0000313" key="2">
    <source>
        <dbReference type="EMBL" id="GAA1756443.1"/>
    </source>
</evidence>
<gene>
    <name evidence="2" type="ORF">GCM10009747_13610</name>
</gene>
<feature type="compositionally biased region" description="Polar residues" evidence="1">
    <location>
        <begin position="1"/>
        <end position="14"/>
    </location>
</feature>